<comment type="similarity">
    <text evidence="1">Belongs to the heat shock protein 90 family.</text>
</comment>
<proteinExistence type="inferred from homology"/>
<dbReference type="EMBL" id="CP001814">
    <property type="protein sequence ID" value="ACZ88466.1"/>
    <property type="molecule type" value="Genomic_DNA"/>
</dbReference>
<name>D2ARC5_STRRD</name>
<dbReference type="PRINTS" id="PR00775">
    <property type="entry name" value="HEATSHOCK90"/>
</dbReference>
<sequence length="872" mass="98936">MVGRPRETFKMETNFEGLIQLLARHLYADPDVFVRELIQNAHDSIILRQSESEDVSGRIEIEVHPKDGMLIFRDNGIGMDEDDIKKFLSVIGSTGTGSLGRKLQAEGREAAFELIGQFGIGMLSAFVVATKVVVRTRKSAAAGALAWHNSGSTTCELYDDDKPGVGTEVILHVGPEHGYLVDSRRITETVIRYCDFIRFPINVDGKGPVNAMDAPWHRDVWHSPSEKLEAYRQYLGRRYHNETPLTVIPIDIEGECRARGALYISDRNLPDLDTTGVVDIFVRRMFVRADDVDLLPPWAKFVRGLVDSPDLLPTAARDNVQRTHSTFAFLREQLGRLIVEHLADLARNERNTFVHINLWHHYHLKGMALVHDDFFAQVADLLLFETNRNLMSLEEYLTKNAPRPETGNKAPIYYFAFAGAAAQFYRLADATGWCVINAGAEFDEALLEKYSMYNAGRVWLQRLDATDDPAIFQRLSREEEESFRQLEANAEWALRRAGVTNIDVRMRRFAPPELPAVIILTPESEAELKLRDIVIQPWFRSQLEDVANEALERSRTRPVYLQLNATNPLVRELALLNREPVAQELTYAMYTSAVLYSRNLLTHDNAEAIHRQFLRLCGRVMGQHNDLAGLRDTVERERREALALRESHAALVARRPPHVLLFMITPFSEEYAVLEQAVRRVFEREPYFFEVMLARDHTYKPGLLDNVREHMGRAHGFIAEISDLNPNVMLELGATMFTGDDRPIFSLRHQNARQEVPSDLKEKLYIPYGSPSDGVEELAAAIRRAVERDGQSSHEGIGRLVAARSRRHLSATLLRSLDVRLTDAEVSALRRICTTVEDLLTQDQAALAERTGLRPYKVNAICEMIRELADGA</sequence>
<dbReference type="GO" id="GO:0140662">
    <property type="term" value="F:ATP-dependent protein folding chaperone"/>
    <property type="evidence" value="ECO:0007669"/>
    <property type="project" value="InterPro"/>
</dbReference>
<keyword evidence="3" id="KW-0067">ATP-binding</keyword>
<accession>D2ARC5</accession>
<dbReference type="Pfam" id="PF13589">
    <property type="entry name" value="HATPase_c_3"/>
    <property type="match status" value="1"/>
</dbReference>
<evidence type="ECO:0000256" key="1">
    <source>
        <dbReference type="ARBA" id="ARBA00008239"/>
    </source>
</evidence>
<reference evidence="5 6" key="1">
    <citation type="journal article" date="2010" name="Stand. Genomic Sci.">
        <title>Complete genome sequence of Streptosporangium roseum type strain (NI 9100).</title>
        <authorList>
            <person name="Nolan M."/>
            <person name="Sikorski J."/>
            <person name="Jando M."/>
            <person name="Lucas S."/>
            <person name="Lapidus A."/>
            <person name="Glavina Del Rio T."/>
            <person name="Chen F."/>
            <person name="Tice H."/>
            <person name="Pitluck S."/>
            <person name="Cheng J.F."/>
            <person name="Chertkov O."/>
            <person name="Sims D."/>
            <person name="Meincke L."/>
            <person name="Brettin T."/>
            <person name="Han C."/>
            <person name="Detter J.C."/>
            <person name="Bruce D."/>
            <person name="Goodwin L."/>
            <person name="Land M."/>
            <person name="Hauser L."/>
            <person name="Chang Y.J."/>
            <person name="Jeffries C.D."/>
            <person name="Ivanova N."/>
            <person name="Mavromatis K."/>
            <person name="Mikhailova N."/>
            <person name="Chen A."/>
            <person name="Palaniappan K."/>
            <person name="Chain P."/>
            <person name="Rohde M."/>
            <person name="Goker M."/>
            <person name="Bristow J."/>
            <person name="Eisen J.A."/>
            <person name="Markowitz V."/>
            <person name="Hugenholtz P."/>
            <person name="Kyrpides N.C."/>
            <person name="Klenk H.P."/>
        </authorList>
    </citation>
    <scope>NUCLEOTIDE SEQUENCE [LARGE SCALE GENOMIC DNA]</scope>
    <source>
        <strain evidence="6">ATCC 12428 / DSM 43021 / JCM 3005 / NI 9100</strain>
    </source>
</reference>
<evidence type="ECO:0000256" key="2">
    <source>
        <dbReference type="ARBA" id="ARBA00022741"/>
    </source>
</evidence>
<dbReference type="RefSeq" id="WP_012892203.1">
    <property type="nucleotide sequence ID" value="NC_013595.1"/>
</dbReference>
<gene>
    <name evidence="5" type="ordered locus">Sros_5718</name>
</gene>
<dbReference type="AlphaFoldDB" id="D2ARC5"/>
<evidence type="ECO:0000313" key="6">
    <source>
        <dbReference type="Proteomes" id="UP000002029"/>
    </source>
</evidence>
<dbReference type="OrthoDB" id="9802640at2"/>
<keyword evidence="2" id="KW-0547">Nucleotide-binding</keyword>
<evidence type="ECO:0000256" key="3">
    <source>
        <dbReference type="ARBA" id="ARBA00022840"/>
    </source>
</evidence>
<dbReference type="InterPro" id="IPR001404">
    <property type="entry name" value="Hsp90_fam"/>
</dbReference>
<protein>
    <submittedName>
        <fullName evidence="5">Molecular chaperone HSP90 family-like protein</fullName>
    </submittedName>
</protein>
<dbReference type="Gene3D" id="3.30.565.10">
    <property type="entry name" value="Histidine kinase-like ATPase, C-terminal domain"/>
    <property type="match status" value="1"/>
</dbReference>
<evidence type="ECO:0000313" key="5">
    <source>
        <dbReference type="EMBL" id="ACZ88466.1"/>
    </source>
</evidence>
<keyword evidence="4" id="KW-0143">Chaperone</keyword>
<keyword evidence="6" id="KW-1185">Reference proteome</keyword>
<dbReference type="GO" id="GO:0051082">
    <property type="term" value="F:unfolded protein binding"/>
    <property type="evidence" value="ECO:0007669"/>
    <property type="project" value="InterPro"/>
</dbReference>
<dbReference type="GO" id="GO:0016887">
    <property type="term" value="F:ATP hydrolysis activity"/>
    <property type="evidence" value="ECO:0007669"/>
    <property type="project" value="InterPro"/>
</dbReference>
<evidence type="ECO:0000256" key="4">
    <source>
        <dbReference type="ARBA" id="ARBA00023186"/>
    </source>
</evidence>
<dbReference type="HOGENOM" id="CLU_329256_0_0_11"/>
<dbReference type="SUPFAM" id="SSF55874">
    <property type="entry name" value="ATPase domain of HSP90 chaperone/DNA topoisomerase II/histidine kinase"/>
    <property type="match status" value="1"/>
</dbReference>
<dbReference type="Proteomes" id="UP000002029">
    <property type="component" value="Chromosome"/>
</dbReference>
<dbReference type="PANTHER" id="PTHR11528">
    <property type="entry name" value="HEAT SHOCK PROTEIN 90 FAMILY MEMBER"/>
    <property type="match status" value="1"/>
</dbReference>
<dbReference type="SUPFAM" id="SSF54211">
    <property type="entry name" value="Ribosomal protein S5 domain 2-like"/>
    <property type="match status" value="1"/>
</dbReference>
<dbReference type="InterPro" id="IPR020568">
    <property type="entry name" value="Ribosomal_Su5_D2-typ_SF"/>
</dbReference>
<dbReference type="InterPro" id="IPR036890">
    <property type="entry name" value="HATPase_C_sf"/>
</dbReference>
<organism evidence="5 6">
    <name type="scientific">Streptosporangium roseum (strain ATCC 12428 / DSM 43021 / JCM 3005 / KCTC 9067 / NCIMB 10171 / NRRL 2505 / NI 9100)</name>
    <dbReference type="NCBI Taxonomy" id="479432"/>
    <lineage>
        <taxon>Bacteria</taxon>
        <taxon>Bacillati</taxon>
        <taxon>Actinomycetota</taxon>
        <taxon>Actinomycetes</taxon>
        <taxon>Streptosporangiales</taxon>
        <taxon>Streptosporangiaceae</taxon>
        <taxon>Streptosporangium</taxon>
    </lineage>
</organism>
<dbReference type="STRING" id="479432.Sros_5718"/>
<dbReference type="Pfam" id="PF00183">
    <property type="entry name" value="HSP90"/>
    <property type="match status" value="1"/>
</dbReference>
<dbReference type="Gene3D" id="3.30.230.80">
    <property type="match status" value="1"/>
</dbReference>
<dbReference type="InterPro" id="IPR020575">
    <property type="entry name" value="Hsp90_N"/>
</dbReference>
<dbReference type="GO" id="GO:0005524">
    <property type="term" value="F:ATP binding"/>
    <property type="evidence" value="ECO:0007669"/>
    <property type="project" value="UniProtKB-KW"/>
</dbReference>
<dbReference type="eggNOG" id="COG0326">
    <property type="taxonomic scope" value="Bacteria"/>
</dbReference>
<dbReference type="KEGG" id="sro:Sros_5718"/>